<keyword evidence="2" id="KW-1185">Reference proteome</keyword>
<protein>
    <submittedName>
        <fullName evidence="1">Uncharacterized protein</fullName>
    </submittedName>
</protein>
<gene>
    <name evidence="1" type="ORF">CUNI_LOCUS16405</name>
</gene>
<dbReference type="EMBL" id="CAJHNH020004307">
    <property type="protein sequence ID" value="CAG5130847.1"/>
    <property type="molecule type" value="Genomic_DNA"/>
</dbReference>
<accession>A0A8S3ZMR0</accession>
<sequence length="57" mass="6455">RRKRKKKEEEEDPALKGYQVNNVGITSYTFSQGRLQIEASLPGGVETNSTLMEKGER</sequence>
<name>A0A8S3ZMR0_9EUPU</name>
<proteinExistence type="predicted"/>
<feature type="non-terminal residue" evidence="1">
    <location>
        <position position="57"/>
    </location>
</feature>
<dbReference type="AlphaFoldDB" id="A0A8S3ZMR0"/>
<dbReference type="Proteomes" id="UP000678393">
    <property type="component" value="Unassembled WGS sequence"/>
</dbReference>
<evidence type="ECO:0000313" key="2">
    <source>
        <dbReference type="Proteomes" id="UP000678393"/>
    </source>
</evidence>
<reference evidence="1" key="1">
    <citation type="submission" date="2021-04" db="EMBL/GenBank/DDBJ databases">
        <authorList>
            <consortium name="Molecular Ecology Group"/>
        </authorList>
    </citation>
    <scope>NUCLEOTIDE SEQUENCE</scope>
</reference>
<evidence type="ECO:0000313" key="1">
    <source>
        <dbReference type="EMBL" id="CAG5130847.1"/>
    </source>
</evidence>
<feature type="non-terminal residue" evidence="1">
    <location>
        <position position="1"/>
    </location>
</feature>
<comment type="caution">
    <text evidence="1">The sequence shown here is derived from an EMBL/GenBank/DDBJ whole genome shotgun (WGS) entry which is preliminary data.</text>
</comment>
<organism evidence="1 2">
    <name type="scientific">Candidula unifasciata</name>
    <dbReference type="NCBI Taxonomy" id="100452"/>
    <lineage>
        <taxon>Eukaryota</taxon>
        <taxon>Metazoa</taxon>
        <taxon>Spiralia</taxon>
        <taxon>Lophotrochozoa</taxon>
        <taxon>Mollusca</taxon>
        <taxon>Gastropoda</taxon>
        <taxon>Heterobranchia</taxon>
        <taxon>Euthyneura</taxon>
        <taxon>Panpulmonata</taxon>
        <taxon>Eupulmonata</taxon>
        <taxon>Stylommatophora</taxon>
        <taxon>Helicina</taxon>
        <taxon>Helicoidea</taxon>
        <taxon>Geomitridae</taxon>
        <taxon>Candidula</taxon>
    </lineage>
</organism>